<dbReference type="PANTHER" id="PTHR43775:SF37">
    <property type="entry name" value="SI:DKEY-61P9.11"/>
    <property type="match status" value="1"/>
</dbReference>
<dbReference type="SMART" id="SM00823">
    <property type="entry name" value="PKS_PP"/>
    <property type="match status" value="1"/>
</dbReference>
<name>A0A9W9N2Q2_9EURO</name>
<dbReference type="InterPro" id="IPR057326">
    <property type="entry name" value="KR_dom"/>
</dbReference>
<dbReference type="InterPro" id="IPR006162">
    <property type="entry name" value="Ppantetheine_attach_site"/>
</dbReference>
<dbReference type="GO" id="GO:0031177">
    <property type="term" value="F:phosphopantetheine binding"/>
    <property type="evidence" value="ECO:0007669"/>
    <property type="project" value="InterPro"/>
</dbReference>
<dbReference type="Pfam" id="PF08659">
    <property type="entry name" value="KR"/>
    <property type="match status" value="1"/>
</dbReference>
<feature type="region of interest" description="Disordered" evidence="4">
    <location>
        <begin position="1251"/>
        <end position="1280"/>
    </location>
</feature>
<evidence type="ECO:0000256" key="1">
    <source>
        <dbReference type="ARBA" id="ARBA00022450"/>
    </source>
</evidence>
<dbReference type="AlphaFoldDB" id="A0A9W9N2Q2"/>
<evidence type="ECO:0000313" key="7">
    <source>
        <dbReference type="Proteomes" id="UP001150904"/>
    </source>
</evidence>
<proteinExistence type="predicted"/>
<dbReference type="InterPro" id="IPR029063">
    <property type="entry name" value="SAM-dependent_MTases_sf"/>
</dbReference>
<gene>
    <name evidence="6" type="ORF">N7498_003305</name>
</gene>
<dbReference type="SUPFAM" id="SSF53335">
    <property type="entry name" value="S-adenosyl-L-methionine-dependent methyltransferases"/>
    <property type="match status" value="1"/>
</dbReference>
<evidence type="ECO:0000256" key="4">
    <source>
        <dbReference type="SAM" id="MobiDB-lite"/>
    </source>
</evidence>
<dbReference type="EMBL" id="JAPQKR010000008">
    <property type="protein sequence ID" value="KAJ5211659.1"/>
    <property type="molecule type" value="Genomic_DNA"/>
</dbReference>
<dbReference type="SMART" id="SM00822">
    <property type="entry name" value="PKS_KR"/>
    <property type="match status" value="1"/>
</dbReference>
<dbReference type="Proteomes" id="UP001150904">
    <property type="component" value="Unassembled WGS sequence"/>
</dbReference>
<dbReference type="SUPFAM" id="SSF47336">
    <property type="entry name" value="ACP-like"/>
    <property type="match status" value="1"/>
</dbReference>
<dbReference type="SUPFAM" id="SSF51735">
    <property type="entry name" value="NAD(P)-binding Rossmann-fold domains"/>
    <property type="match status" value="1"/>
</dbReference>
<reference evidence="6" key="2">
    <citation type="journal article" date="2023" name="IMA Fungus">
        <title>Comparative genomic study of the Penicillium genus elucidates a diverse pangenome and 15 lateral gene transfer events.</title>
        <authorList>
            <person name="Petersen C."/>
            <person name="Sorensen T."/>
            <person name="Nielsen M.R."/>
            <person name="Sondergaard T.E."/>
            <person name="Sorensen J.L."/>
            <person name="Fitzpatrick D.A."/>
            <person name="Frisvad J.C."/>
            <person name="Nielsen K.L."/>
        </authorList>
    </citation>
    <scope>NUCLEOTIDE SEQUENCE</scope>
    <source>
        <strain evidence="6">IBT 15544</strain>
    </source>
</reference>
<dbReference type="InterPro" id="IPR036291">
    <property type="entry name" value="NAD(P)-bd_dom_sf"/>
</dbReference>
<accession>A0A9W9N2Q2</accession>
<dbReference type="InterPro" id="IPR009081">
    <property type="entry name" value="PP-bd_ACP"/>
</dbReference>
<feature type="domain" description="Carrier" evidence="5">
    <location>
        <begin position="1162"/>
        <end position="1240"/>
    </location>
</feature>
<keyword evidence="7" id="KW-1185">Reference proteome</keyword>
<feature type="compositionally biased region" description="Basic and acidic residues" evidence="4">
    <location>
        <begin position="1253"/>
        <end position="1265"/>
    </location>
</feature>
<dbReference type="PANTHER" id="PTHR43775">
    <property type="entry name" value="FATTY ACID SYNTHASE"/>
    <property type="match status" value="1"/>
</dbReference>
<dbReference type="PROSITE" id="PS50075">
    <property type="entry name" value="CARRIER"/>
    <property type="match status" value="1"/>
</dbReference>
<dbReference type="Pfam" id="PF08242">
    <property type="entry name" value="Methyltransf_12"/>
    <property type="match status" value="1"/>
</dbReference>
<protein>
    <recommendedName>
        <fullName evidence="5">Carrier domain-containing protein</fullName>
    </recommendedName>
</protein>
<dbReference type="InterPro" id="IPR050091">
    <property type="entry name" value="PKS_NRPS_Biosynth_Enz"/>
</dbReference>
<dbReference type="PROSITE" id="PS00012">
    <property type="entry name" value="PHOSPHOPANTETHEINE"/>
    <property type="match status" value="1"/>
</dbReference>
<dbReference type="Gene3D" id="3.40.50.150">
    <property type="entry name" value="Vaccinia Virus protein VP39"/>
    <property type="match status" value="1"/>
</dbReference>
<evidence type="ECO:0000256" key="2">
    <source>
        <dbReference type="ARBA" id="ARBA00022553"/>
    </source>
</evidence>
<comment type="caution">
    <text evidence="6">The sequence shown here is derived from an EMBL/GenBank/DDBJ whole genome shotgun (WGS) entry which is preliminary data.</text>
</comment>
<dbReference type="OrthoDB" id="76567at2759"/>
<dbReference type="GeneID" id="83177668"/>
<dbReference type="Gene3D" id="1.10.1200.10">
    <property type="entry name" value="ACP-like"/>
    <property type="match status" value="1"/>
</dbReference>
<evidence type="ECO:0000259" key="5">
    <source>
        <dbReference type="PROSITE" id="PS50075"/>
    </source>
</evidence>
<dbReference type="GO" id="GO:0004312">
    <property type="term" value="F:fatty acid synthase activity"/>
    <property type="evidence" value="ECO:0007669"/>
    <property type="project" value="TreeGrafter"/>
</dbReference>
<dbReference type="InterPro" id="IPR013217">
    <property type="entry name" value="Methyltransf_12"/>
</dbReference>
<reference evidence="6" key="1">
    <citation type="submission" date="2022-12" db="EMBL/GenBank/DDBJ databases">
        <authorList>
            <person name="Petersen C."/>
        </authorList>
    </citation>
    <scope>NUCLEOTIDE SEQUENCE</scope>
    <source>
        <strain evidence="6">IBT 15544</strain>
    </source>
</reference>
<dbReference type="InterPro" id="IPR013968">
    <property type="entry name" value="PKS_KR"/>
</dbReference>
<sequence length="1280" mass="140988">MAEEGLPATTPIYQYQGLEQCLRSFELEIERCDREGNRRGYVVVSDVDERSFRECFENSGETLLTNSWKTYNFISHTIILKMPSTIHDVAHRAFSRVFEFWALQATSVLIPTGGGEFTGPTRKKCPDSSWKPAVRGRGKDGKWPTVLVEAAWSESSHKLAQDIDFWLRESNGQVNVALSIRVENERVCPQGFVTRQSKITIHRWIFCETRNGSHIKPDQTMEIIRDPSMGDHQISGSLNISFQDVFNRQKRANETDFSMSPDGMKQIGNLVWLIMFPPGQPPALPHSVSVILDALQEDELRTTFNHDELELQYVNHRVGELVDDLARHEKCIATLGERTTPTPSLDISAGLFQDTLNSLLEHADRLIFQKLDVGQDPVKRGFEEHAYDVIIAAHVLHATPSLEQTLRNIRQLLKPGGYLVALEITNLHTIRICLLGDRPPGDLTMYSVFAAQAVDDRISNLRKPLSPVLTSPPFERGVIVGGSSDRVAEITALIKPFFATMEYYPAIDNFATGPRAVVLVLADLDGDPCFQDLTESRLAGLQTLVRTADKTLWVTGGSETDRPHLGLSKGFLTCMNYEHAPAMFQYLNVIDPAKAKPEMLAEQLLRLGFTTQENDFALTNCLHSTELELRVDREGNFLFPRINASDGLNTRYAAVRRPVVQSVEDLHREVVAVDQAPDKQLRLCLVGEVRPEVGETIIDVRYSTSRALRINRGEYLMLVLGKDSVMKTRLVALTSRFASVISSSCFWEVPDHVSAEQESEYLHATASSLLAATVFKPNDDVVLVHGADDDTLRRAIAIQAAAQTIRPVFTTTSKSSIGPGRSIHVHENDPLRTLARQLPRGITNAVNLDPSTDRLFDRMVSAVGSSGMHKEHLLATLTETIARQSASPSAVQLQRLTEALRTATVTADQLVTQSTSSPPVIVPIADLPCSRIGLMIVDWATSTPDFVQAHIKAESSLVQLSPRKTYLLVGMTSALGQSIAHWLISRVLSLAQRLKADSPPLGCVLNGAMVLWDRLFVDADLPLLAGQLAPKVPGSLLLDEIFGEEPTLDFFVLFGSAVATIGYLGQSAYTAASNFLLELAAHRRARGLVVSIVQPAQVNDDMGGIRIQDPAVHPDILWFRTPKVWPFIRYHHQGDGPPVSSGTAVPLAEQLKSATTIAQVVEIVEAVVTAKLHHRLHLPSQVGDGSVITDTRLTELGVDSLIAVDLRRLFAQELDVDIPVLQMIGGCSVRELADMTSGSLDRKFYPGVAIESEAGHKSDGSDDGQHAGSSSSIFLPGSHP</sequence>
<keyword evidence="3" id="KW-0511">Multifunctional enzyme</keyword>
<dbReference type="RefSeq" id="XP_058309829.1">
    <property type="nucleotide sequence ID" value="XM_058450367.1"/>
</dbReference>
<dbReference type="InterPro" id="IPR020806">
    <property type="entry name" value="PKS_PP-bd"/>
</dbReference>
<evidence type="ECO:0000313" key="6">
    <source>
        <dbReference type="EMBL" id="KAJ5211659.1"/>
    </source>
</evidence>
<keyword evidence="2" id="KW-0597">Phosphoprotein</keyword>
<dbReference type="GO" id="GO:0016874">
    <property type="term" value="F:ligase activity"/>
    <property type="evidence" value="ECO:0007669"/>
    <property type="project" value="UniProtKB-KW"/>
</dbReference>
<dbReference type="GO" id="GO:0044550">
    <property type="term" value="P:secondary metabolite biosynthetic process"/>
    <property type="evidence" value="ECO:0007669"/>
    <property type="project" value="TreeGrafter"/>
</dbReference>
<keyword evidence="1" id="KW-0596">Phosphopantetheine</keyword>
<dbReference type="CDD" id="cd02440">
    <property type="entry name" value="AdoMet_MTases"/>
    <property type="match status" value="1"/>
</dbReference>
<dbReference type="GO" id="GO:0006633">
    <property type="term" value="P:fatty acid biosynthetic process"/>
    <property type="evidence" value="ECO:0007669"/>
    <property type="project" value="TreeGrafter"/>
</dbReference>
<dbReference type="InterPro" id="IPR036736">
    <property type="entry name" value="ACP-like_sf"/>
</dbReference>
<dbReference type="Gene3D" id="3.40.50.720">
    <property type="entry name" value="NAD(P)-binding Rossmann-like Domain"/>
    <property type="match status" value="1"/>
</dbReference>
<organism evidence="6 7">
    <name type="scientific">Penicillium cinerascens</name>
    <dbReference type="NCBI Taxonomy" id="70096"/>
    <lineage>
        <taxon>Eukaryota</taxon>
        <taxon>Fungi</taxon>
        <taxon>Dikarya</taxon>
        <taxon>Ascomycota</taxon>
        <taxon>Pezizomycotina</taxon>
        <taxon>Eurotiomycetes</taxon>
        <taxon>Eurotiomycetidae</taxon>
        <taxon>Eurotiales</taxon>
        <taxon>Aspergillaceae</taxon>
        <taxon>Penicillium</taxon>
    </lineage>
</organism>
<dbReference type="Pfam" id="PF00550">
    <property type="entry name" value="PP-binding"/>
    <property type="match status" value="1"/>
</dbReference>
<evidence type="ECO:0000256" key="3">
    <source>
        <dbReference type="ARBA" id="ARBA00023268"/>
    </source>
</evidence>